<evidence type="ECO:0000259" key="14">
    <source>
        <dbReference type="PROSITE" id="PS50209"/>
    </source>
</evidence>
<dbReference type="InterPro" id="IPR051261">
    <property type="entry name" value="NLR"/>
</dbReference>
<keyword evidence="4" id="KW-0963">Cytoplasm</keyword>
<evidence type="ECO:0000256" key="7">
    <source>
        <dbReference type="ARBA" id="ARBA00022737"/>
    </source>
</evidence>
<dbReference type="InterPro" id="IPR011029">
    <property type="entry name" value="DEATH-like_dom_sf"/>
</dbReference>
<dbReference type="PROSITE" id="PS50837">
    <property type="entry name" value="NACHT"/>
    <property type="match status" value="1"/>
</dbReference>
<dbReference type="GO" id="GO:0005524">
    <property type="term" value="F:ATP binding"/>
    <property type="evidence" value="ECO:0007669"/>
    <property type="project" value="UniProtKB-KW"/>
</dbReference>
<dbReference type="EMBL" id="JAGEUA010000002">
    <property type="protein sequence ID" value="KAL1007461.1"/>
    <property type="molecule type" value="Genomic_DNA"/>
</dbReference>
<dbReference type="Gene3D" id="3.40.50.300">
    <property type="entry name" value="P-loop containing nucleotide triphosphate hydrolases"/>
    <property type="match status" value="1"/>
</dbReference>
<evidence type="ECO:0000256" key="4">
    <source>
        <dbReference type="ARBA" id="ARBA00022490"/>
    </source>
</evidence>
<dbReference type="Pfam" id="PF17779">
    <property type="entry name" value="WHD_NOD2"/>
    <property type="match status" value="1"/>
</dbReference>
<keyword evidence="9" id="KW-0067">ATP-binding</keyword>
<evidence type="ECO:0000256" key="5">
    <source>
        <dbReference type="ARBA" id="ARBA00022588"/>
    </source>
</evidence>
<dbReference type="Pfam" id="PF00619">
    <property type="entry name" value="CARD"/>
    <property type="match status" value="1"/>
</dbReference>
<reference evidence="16 17" key="1">
    <citation type="submission" date="2024-06" db="EMBL/GenBank/DDBJ databases">
        <authorList>
            <person name="Pan Q."/>
            <person name="Wen M."/>
            <person name="Jouanno E."/>
            <person name="Zahm M."/>
            <person name="Klopp C."/>
            <person name="Cabau C."/>
            <person name="Louis A."/>
            <person name="Berthelot C."/>
            <person name="Parey E."/>
            <person name="Roest Crollius H."/>
            <person name="Montfort J."/>
            <person name="Robinson-Rechavi M."/>
            <person name="Bouchez O."/>
            <person name="Lampietro C."/>
            <person name="Lopez Roques C."/>
            <person name="Donnadieu C."/>
            <person name="Postlethwait J."/>
            <person name="Bobe J."/>
            <person name="Verreycken H."/>
            <person name="Guiguen Y."/>
        </authorList>
    </citation>
    <scope>NUCLEOTIDE SEQUENCE [LARGE SCALE GENOMIC DNA]</scope>
    <source>
        <strain evidence="16">Up_M1</strain>
        <tissue evidence="16">Testis</tissue>
    </source>
</reference>
<dbReference type="SUPFAM" id="SSF52047">
    <property type="entry name" value="RNI-like"/>
    <property type="match status" value="1"/>
</dbReference>
<dbReference type="Gene3D" id="1.10.533.10">
    <property type="entry name" value="Death Domain, Fas"/>
    <property type="match status" value="1"/>
</dbReference>
<dbReference type="InterPro" id="IPR041267">
    <property type="entry name" value="NLRP_HD2"/>
</dbReference>
<evidence type="ECO:0000259" key="15">
    <source>
        <dbReference type="PROSITE" id="PS50837"/>
    </source>
</evidence>
<dbReference type="PANTHER" id="PTHR24106">
    <property type="entry name" value="NACHT, LRR AND CARD DOMAINS-CONTAINING"/>
    <property type="match status" value="1"/>
</dbReference>
<keyword evidence="7" id="KW-0677">Repeat</keyword>
<dbReference type="InterPro" id="IPR007111">
    <property type="entry name" value="NACHT_NTPase"/>
</dbReference>
<evidence type="ECO:0000256" key="10">
    <source>
        <dbReference type="ARBA" id="ARBA00022859"/>
    </source>
</evidence>
<comment type="subcellular location">
    <subcellularLocation>
        <location evidence="1">Cell membrane</location>
    </subcellularLocation>
    <subcellularLocation>
        <location evidence="2">Cytoplasm</location>
    </subcellularLocation>
</comment>
<dbReference type="GO" id="GO:0005737">
    <property type="term" value="C:cytoplasm"/>
    <property type="evidence" value="ECO:0007669"/>
    <property type="project" value="UniProtKB-SubCell"/>
</dbReference>
<accession>A0ABD0Y2B0</accession>
<organism evidence="16 17">
    <name type="scientific">Umbra pygmaea</name>
    <name type="common">Eastern mudminnow</name>
    <dbReference type="NCBI Taxonomy" id="75934"/>
    <lineage>
        <taxon>Eukaryota</taxon>
        <taxon>Metazoa</taxon>
        <taxon>Chordata</taxon>
        <taxon>Craniata</taxon>
        <taxon>Vertebrata</taxon>
        <taxon>Euteleostomi</taxon>
        <taxon>Actinopterygii</taxon>
        <taxon>Neopterygii</taxon>
        <taxon>Teleostei</taxon>
        <taxon>Protacanthopterygii</taxon>
        <taxon>Esociformes</taxon>
        <taxon>Umbridae</taxon>
        <taxon>Umbra</taxon>
    </lineage>
</organism>
<feature type="non-terminal residue" evidence="16">
    <location>
        <position position="671"/>
    </location>
</feature>
<evidence type="ECO:0000256" key="1">
    <source>
        <dbReference type="ARBA" id="ARBA00004236"/>
    </source>
</evidence>
<dbReference type="SUPFAM" id="SSF47986">
    <property type="entry name" value="DEATH domain"/>
    <property type="match status" value="1"/>
</dbReference>
<keyword evidence="11" id="KW-0472">Membrane</keyword>
<evidence type="ECO:0000256" key="6">
    <source>
        <dbReference type="ARBA" id="ARBA00022614"/>
    </source>
</evidence>
<dbReference type="InterPro" id="IPR027417">
    <property type="entry name" value="P-loop_NTPase"/>
</dbReference>
<dbReference type="Proteomes" id="UP001557470">
    <property type="component" value="Unassembled WGS sequence"/>
</dbReference>
<comment type="caution">
    <text evidence="16">The sequence shown here is derived from an EMBL/GenBank/DDBJ whole genome shotgun (WGS) entry which is preliminary data.</text>
</comment>
<evidence type="ECO:0000256" key="13">
    <source>
        <dbReference type="ARBA" id="ARBA00023288"/>
    </source>
</evidence>
<keyword evidence="13" id="KW-0449">Lipoprotein</keyword>
<dbReference type="InterPro" id="IPR001315">
    <property type="entry name" value="CARD"/>
</dbReference>
<feature type="domain" description="CARD" evidence="14">
    <location>
        <begin position="1"/>
        <end position="56"/>
    </location>
</feature>
<evidence type="ECO:0000256" key="12">
    <source>
        <dbReference type="ARBA" id="ARBA00023139"/>
    </source>
</evidence>
<evidence type="ECO:0000256" key="9">
    <source>
        <dbReference type="ARBA" id="ARBA00022840"/>
    </source>
</evidence>
<evidence type="ECO:0000313" key="16">
    <source>
        <dbReference type="EMBL" id="KAL1007461.1"/>
    </source>
</evidence>
<keyword evidence="10" id="KW-0391">Immunity</keyword>
<evidence type="ECO:0000256" key="2">
    <source>
        <dbReference type="ARBA" id="ARBA00004496"/>
    </source>
</evidence>
<evidence type="ECO:0000256" key="8">
    <source>
        <dbReference type="ARBA" id="ARBA00022741"/>
    </source>
</evidence>
<dbReference type="FunFam" id="3.40.50.300:FF:000940">
    <property type="entry name" value="Nucleotide-binding oligomerization domain-containing protein 2"/>
    <property type="match status" value="1"/>
</dbReference>
<dbReference type="PROSITE" id="PS50209">
    <property type="entry name" value="CARD"/>
    <property type="match status" value="1"/>
</dbReference>
<dbReference type="GO" id="GO:0045087">
    <property type="term" value="P:innate immune response"/>
    <property type="evidence" value="ECO:0007669"/>
    <property type="project" value="UniProtKB-KW"/>
</dbReference>
<gene>
    <name evidence="16" type="ORF">UPYG_G00087140</name>
</gene>
<feature type="domain" description="NACHT" evidence="15">
    <location>
        <begin position="147"/>
        <end position="282"/>
    </location>
</feature>
<keyword evidence="3" id="KW-1003">Cell membrane</keyword>
<dbReference type="SUPFAM" id="SSF52540">
    <property type="entry name" value="P-loop containing nucleoside triphosphate hydrolases"/>
    <property type="match status" value="1"/>
</dbReference>
<keyword evidence="12" id="KW-0564">Palmitate</keyword>
<dbReference type="InterPro" id="IPR041075">
    <property type="entry name" value="NOD1/2_WH"/>
</dbReference>
<keyword evidence="6" id="KW-0433">Leucine-rich repeat</keyword>
<keyword evidence="8" id="KW-0547">Nucleotide-binding</keyword>
<keyword evidence="5" id="KW-0399">Innate immunity</keyword>
<dbReference type="Gene3D" id="3.80.10.10">
    <property type="entry name" value="Ribonuclease Inhibitor"/>
    <property type="match status" value="1"/>
</dbReference>
<keyword evidence="17" id="KW-1185">Reference proteome</keyword>
<dbReference type="AlphaFoldDB" id="A0ABD0Y2B0"/>
<protein>
    <recommendedName>
        <fullName evidence="18">NOD2</fullName>
    </recommendedName>
</protein>
<evidence type="ECO:0000256" key="3">
    <source>
        <dbReference type="ARBA" id="ARBA00022475"/>
    </source>
</evidence>
<dbReference type="Pfam" id="PF05729">
    <property type="entry name" value="NACHT"/>
    <property type="match status" value="1"/>
</dbReference>
<evidence type="ECO:0000256" key="11">
    <source>
        <dbReference type="ARBA" id="ARBA00023136"/>
    </source>
</evidence>
<name>A0ABD0Y2B0_UMBPY</name>
<dbReference type="InterPro" id="IPR032675">
    <property type="entry name" value="LRR_dom_sf"/>
</dbReference>
<sequence length="671" mass="75649">MDGALEVLLDTGSFTSMDFDGVQLPVYTPSQKARCLLDLVRSKGEQAANVLLQYIKRKEERSSSSPQEEWTPPKECLLYQKKLRSSVSAQSYFLSTNGRTGSQSLDDIYIQGHLELAQTSSEAQAQSGPMELKDVLGMLGTVNQEADTVLVCGEAGSGKSTLLQRLHLLWARGEALHDFLLVFPFSCRRLSSVKRELSLKELLFLHCCWPDGDQNQLFQFILDHPHLILFTFDGLDELKHCFSDLEQGHCCPTQCAPIPTLLFNLLQGFLMKGVRKVVTSRPEVVGPGLRRYLRKEVHLKGFSTRGIDCFVRKHHCDPTVATRVLESIRSNTALLGLCHIPVFCWIVSKCYKELLGCGDAEGSPQTITDVYLMMLQHLFQRQETQRNPLDIGWLQEHQETTLRLGQLAKEGLEASCYIFTSTELQRCGVTEDDICMGFLSLSKDLSSLRNCLHYEFLHVTLQCFFAALFIVLTPNMERSTISQLFQSKDWQQQPSFPRACLGHCLAWQDVALKEAAMTAEMPNIQITATFVSGLLSHRHHSLLLLSCPGNILDRKVKHVVKCLSKGMQKHFKSIPQPVDEEKKSMHAMPGFVWLIKCIYEMQESKIAKNTMTKLDIEHLKLTYCNIGPVECTALSYVLQHLRNPVGLQLDYNSVGDVGVEQLLPCLHVCHS</sequence>
<proteinExistence type="predicted"/>
<evidence type="ECO:0000313" key="17">
    <source>
        <dbReference type="Proteomes" id="UP001557470"/>
    </source>
</evidence>
<evidence type="ECO:0008006" key="18">
    <source>
        <dbReference type="Google" id="ProtNLM"/>
    </source>
</evidence>
<dbReference type="GO" id="GO:0005886">
    <property type="term" value="C:plasma membrane"/>
    <property type="evidence" value="ECO:0007669"/>
    <property type="project" value="UniProtKB-SubCell"/>
</dbReference>
<dbReference type="Pfam" id="PF17776">
    <property type="entry name" value="NLRC4_HD2"/>
    <property type="match status" value="1"/>
</dbReference>